<evidence type="ECO:0000313" key="6">
    <source>
        <dbReference type="Proteomes" id="UP000663852"/>
    </source>
</evidence>
<protein>
    <submittedName>
        <fullName evidence="4">Uncharacterized protein</fullName>
    </submittedName>
</protein>
<dbReference type="Proteomes" id="UP000663828">
    <property type="component" value="Unassembled WGS sequence"/>
</dbReference>
<gene>
    <name evidence="4" type="ORF">EDS130_LOCUS11226</name>
    <name evidence="3" type="ORF">XAT740_LOCUS9243</name>
</gene>
<organism evidence="4 6">
    <name type="scientific">Adineta ricciae</name>
    <name type="common">Rotifer</name>
    <dbReference type="NCBI Taxonomy" id="249248"/>
    <lineage>
        <taxon>Eukaryota</taxon>
        <taxon>Metazoa</taxon>
        <taxon>Spiralia</taxon>
        <taxon>Gnathifera</taxon>
        <taxon>Rotifera</taxon>
        <taxon>Eurotatoria</taxon>
        <taxon>Bdelloidea</taxon>
        <taxon>Adinetida</taxon>
        <taxon>Adinetidae</taxon>
        <taxon>Adineta</taxon>
    </lineage>
</organism>
<comment type="similarity">
    <text evidence="1">Belongs to the CDV3 family.</text>
</comment>
<reference evidence="4" key="1">
    <citation type="submission" date="2021-02" db="EMBL/GenBank/DDBJ databases">
        <authorList>
            <person name="Nowell W R."/>
        </authorList>
    </citation>
    <scope>NUCLEOTIDE SEQUENCE</scope>
</reference>
<dbReference type="OrthoDB" id="10042352at2759"/>
<evidence type="ECO:0000256" key="1">
    <source>
        <dbReference type="ARBA" id="ARBA00006062"/>
    </source>
</evidence>
<dbReference type="Proteomes" id="UP000663852">
    <property type="component" value="Unassembled WGS sequence"/>
</dbReference>
<evidence type="ECO:0000313" key="3">
    <source>
        <dbReference type="EMBL" id="CAF0924857.1"/>
    </source>
</evidence>
<accession>A0A814BPK2</accession>
<name>A0A814BPK2_ADIRI</name>
<feature type="region of interest" description="Disordered" evidence="2">
    <location>
        <begin position="149"/>
        <end position="290"/>
    </location>
</feature>
<feature type="compositionally biased region" description="Polar residues" evidence="2">
    <location>
        <begin position="251"/>
        <end position="265"/>
    </location>
</feature>
<dbReference type="InterPro" id="IPR026806">
    <property type="entry name" value="CDV3"/>
</dbReference>
<keyword evidence="5" id="KW-1185">Reference proteome</keyword>
<feature type="region of interest" description="Disordered" evidence="2">
    <location>
        <begin position="115"/>
        <end position="137"/>
    </location>
</feature>
<feature type="compositionally biased region" description="Acidic residues" evidence="2">
    <location>
        <begin position="157"/>
        <end position="168"/>
    </location>
</feature>
<dbReference type="EMBL" id="CAJNOJ010000040">
    <property type="protein sequence ID" value="CAF0929681.1"/>
    <property type="molecule type" value="Genomic_DNA"/>
</dbReference>
<evidence type="ECO:0000313" key="5">
    <source>
        <dbReference type="Proteomes" id="UP000663828"/>
    </source>
</evidence>
<dbReference type="PANTHER" id="PTHR16284">
    <property type="entry name" value="PROTEIN CDV3 HOMOLOG"/>
    <property type="match status" value="1"/>
</dbReference>
<sequence length="290" mass="32551">MATSNDLDDFFKKKDRKVNKHKKQTGLLTNNEELLKQLVIVTSATSAFKENMDFDDEDDEEFATNNHHRQQFIGEPNGIVDINEVAYPVVNKTHSHLTSTNSKTKNTAKLSVQDNNNLNEKETGVGQQDEWEEFEESNSKYHQLRLKISRGTNEQNNGEDDEDNDDYYDDGHNQDENTDENLLGAGGESLSRSNRRREQQNNKPVWKLNEVKADDSVPATNDTTDSPSEKTEEPVAPAKPVSTAYRPPALRNNSSIAVVGNTSQRASKKEKPNLASTEEFPTLGAAVNKK</sequence>
<proteinExistence type="inferred from homology"/>
<dbReference type="EMBL" id="CAJNOR010000473">
    <property type="protein sequence ID" value="CAF0924857.1"/>
    <property type="molecule type" value="Genomic_DNA"/>
</dbReference>
<dbReference type="PANTHER" id="PTHR16284:SF13">
    <property type="entry name" value="PROTEIN CDV3 HOMOLOG"/>
    <property type="match status" value="1"/>
</dbReference>
<evidence type="ECO:0000313" key="4">
    <source>
        <dbReference type="EMBL" id="CAF0929681.1"/>
    </source>
</evidence>
<dbReference type="AlphaFoldDB" id="A0A814BPK2"/>
<evidence type="ECO:0000256" key="2">
    <source>
        <dbReference type="SAM" id="MobiDB-lite"/>
    </source>
</evidence>
<comment type="caution">
    <text evidence="4">The sequence shown here is derived from an EMBL/GenBank/DDBJ whole genome shotgun (WGS) entry which is preliminary data.</text>
</comment>
<dbReference type="GO" id="GO:0005737">
    <property type="term" value="C:cytoplasm"/>
    <property type="evidence" value="ECO:0007669"/>
    <property type="project" value="TreeGrafter"/>
</dbReference>